<proteinExistence type="predicted"/>
<sequence length="91" mass="10621">MKCRNTTVSDMEKEYIEQKDKVKQIMSRIPNRICLTSDVWTTVTSEGYICLTAHFVDENWKLTSKILNFCRMKPSHTGVELESVVFDCLKQ</sequence>
<protein>
    <recommendedName>
        <fullName evidence="8">hAT-like transposase RNase-H fold domain-containing protein</fullName>
    </recommendedName>
</protein>
<dbReference type="PANTHER" id="PTHR46481">
    <property type="entry name" value="ZINC FINGER BED DOMAIN-CONTAINING PROTEIN 4"/>
    <property type="match status" value="1"/>
</dbReference>
<organism evidence="6 7">
    <name type="scientific">Phaseolus angularis</name>
    <name type="common">Azuki bean</name>
    <name type="synonym">Vigna angularis</name>
    <dbReference type="NCBI Taxonomy" id="3914"/>
    <lineage>
        <taxon>Eukaryota</taxon>
        <taxon>Viridiplantae</taxon>
        <taxon>Streptophyta</taxon>
        <taxon>Embryophyta</taxon>
        <taxon>Tracheophyta</taxon>
        <taxon>Spermatophyta</taxon>
        <taxon>Magnoliopsida</taxon>
        <taxon>eudicotyledons</taxon>
        <taxon>Gunneridae</taxon>
        <taxon>Pentapetalae</taxon>
        <taxon>rosids</taxon>
        <taxon>fabids</taxon>
        <taxon>Fabales</taxon>
        <taxon>Fabaceae</taxon>
        <taxon>Papilionoideae</taxon>
        <taxon>50 kb inversion clade</taxon>
        <taxon>NPAAA clade</taxon>
        <taxon>indigoferoid/millettioid clade</taxon>
        <taxon>Phaseoleae</taxon>
        <taxon>Vigna</taxon>
    </lineage>
</organism>
<dbReference type="GO" id="GO:0005634">
    <property type="term" value="C:nucleus"/>
    <property type="evidence" value="ECO:0007669"/>
    <property type="project" value="UniProtKB-SubCell"/>
</dbReference>
<dbReference type="EMBL" id="CM003371">
    <property type="protein sequence ID" value="KOM31625.1"/>
    <property type="molecule type" value="Genomic_DNA"/>
</dbReference>
<evidence type="ECO:0000313" key="6">
    <source>
        <dbReference type="EMBL" id="KOM31625.1"/>
    </source>
</evidence>
<evidence type="ECO:0000256" key="3">
    <source>
        <dbReference type="ARBA" id="ARBA00022771"/>
    </source>
</evidence>
<keyword evidence="5" id="KW-0539">Nucleus</keyword>
<dbReference type="AlphaFoldDB" id="A0A0L9TM41"/>
<name>A0A0L9TM41_PHAAN</name>
<gene>
    <name evidence="6" type="ORF">LR48_Vigan01g118000</name>
</gene>
<dbReference type="InterPro" id="IPR012337">
    <property type="entry name" value="RNaseH-like_sf"/>
</dbReference>
<keyword evidence="4" id="KW-0862">Zinc</keyword>
<reference evidence="7" key="1">
    <citation type="journal article" date="2015" name="Proc. Natl. Acad. Sci. U.S.A.">
        <title>Genome sequencing of adzuki bean (Vigna angularis) provides insight into high starch and low fat accumulation and domestication.</title>
        <authorList>
            <person name="Yang K."/>
            <person name="Tian Z."/>
            <person name="Chen C."/>
            <person name="Luo L."/>
            <person name="Zhao B."/>
            <person name="Wang Z."/>
            <person name="Yu L."/>
            <person name="Li Y."/>
            <person name="Sun Y."/>
            <person name="Li W."/>
            <person name="Chen Y."/>
            <person name="Li Y."/>
            <person name="Zhang Y."/>
            <person name="Ai D."/>
            <person name="Zhao J."/>
            <person name="Shang C."/>
            <person name="Ma Y."/>
            <person name="Wu B."/>
            <person name="Wang M."/>
            <person name="Gao L."/>
            <person name="Sun D."/>
            <person name="Zhang P."/>
            <person name="Guo F."/>
            <person name="Wang W."/>
            <person name="Li Y."/>
            <person name="Wang J."/>
            <person name="Varshney R.K."/>
            <person name="Wang J."/>
            <person name="Ling H.Q."/>
            <person name="Wan P."/>
        </authorList>
    </citation>
    <scope>NUCLEOTIDE SEQUENCE</scope>
    <source>
        <strain evidence="7">cv. Jingnong 6</strain>
    </source>
</reference>
<accession>A0A0L9TM41</accession>
<keyword evidence="3" id="KW-0863">Zinc-finger</keyword>
<dbReference type="Proteomes" id="UP000053144">
    <property type="component" value="Chromosome 1"/>
</dbReference>
<evidence type="ECO:0000256" key="4">
    <source>
        <dbReference type="ARBA" id="ARBA00022833"/>
    </source>
</evidence>
<evidence type="ECO:0000256" key="1">
    <source>
        <dbReference type="ARBA" id="ARBA00004123"/>
    </source>
</evidence>
<dbReference type="SUPFAM" id="SSF53098">
    <property type="entry name" value="Ribonuclease H-like"/>
    <property type="match status" value="1"/>
</dbReference>
<dbReference type="InterPro" id="IPR052035">
    <property type="entry name" value="ZnF_BED_domain_contain"/>
</dbReference>
<keyword evidence="2" id="KW-0479">Metal-binding</keyword>
<evidence type="ECO:0000313" key="7">
    <source>
        <dbReference type="Proteomes" id="UP000053144"/>
    </source>
</evidence>
<evidence type="ECO:0000256" key="5">
    <source>
        <dbReference type="ARBA" id="ARBA00023242"/>
    </source>
</evidence>
<dbReference type="Gramene" id="KOM31625">
    <property type="protein sequence ID" value="KOM31625"/>
    <property type="gene ID" value="LR48_Vigan01g118000"/>
</dbReference>
<dbReference type="PANTHER" id="PTHR46481:SF10">
    <property type="entry name" value="ZINC FINGER BED DOMAIN-CONTAINING PROTEIN 39"/>
    <property type="match status" value="1"/>
</dbReference>
<evidence type="ECO:0008006" key="8">
    <source>
        <dbReference type="Google" id="ProtNLM"/>
    </source>
</evidence>
<evidence type="ECO:0000256" key="2">
    <source>
        <dbReference type="ARBA" id="ARBA00022723"/>
    </source>
</evidence>
<dbReference type="GO" id="GO:0008270">
    <property type="term" value="F:zinc ion binding"/>
    <property type="evidence" value="ECO:0007669"/>
    <property type="project" value="UniProtKB-KW"/>
</dbReference>
<comment type="subcellular location">
    <subcellularLocation>
        <location evidence="1">Nucleus</location>
    </subcellularLocation>
</comment>